<proteinExistence type="predicted"/>
<keyword evidence="3" id="KW-1185">Reference proteome</keyword>
<dbReference type="RefSeq" id="WP_018079802.1">
    <property type="nucleotide sequence ID" value="NZ_AQWM01000001.1"/>
</dbReference>
<dbReference type="AlphaFoldDB" id="V4Q7N8"/>
<evidence type="ECO:0000313" key="3">
    <source>
        <dbReference type="Proteomes" id="UP000017837"/>
    </source>
</evidence>
<dbReference type="OrthoDB" id="5289858at2"/>
<dbReference type="Proteomes" id="UP000017837">
    <property type="component" value="Unassembled WGS sequence"/>
</dbReference>
<accession>V4Q7N8</accession>
<dbReference type="InterPro" id="IPR021847">
    <property type="entry name" value="DUF3443"/>
</dbReference>
<sequence length="423" mass="42662">MKPHILLTGLLLLLAACGGGGGGGSTSSGGGFSGGGSSSSSSSSSSVALSNFTTISVDSGPTQAGGNVNIGFVTVTICAPGTSTCQTIDHVIMDTGSVGLRIENEALTPAMRTALPHTQVAGKGAAECYQYVDGYVFGSIRTADFTIGGENVAAMPMMVIGDDGDYANVPTDCSSGGGTSHDTIADFGANGIIGISNGIIDCGSYCAGTTNNGYYYTCVAATCTPSTLATASQVPNPVARMAVNNNGTIVDLPAVAGLGTPSLTGTLYFGIGTQTNNTLGNRTVLTLSNSFLLTATYKGVALTQSFIDSGTNFYGFSDSAIPSCTGNLAGFYCPATSLGLTATLTGQNGVVANVPFTIDNTSQLVQSPNYVLPGLGGDPAGFDNLEPYSNSFDFGLPFFYGRRVYTAISGRNAGGTLGPYIAF</sequence>
<dbReference type="PATRIC" id="fig|1121022.4.peg.801"/>
<dbReference type="eggNOG" id="ENOG502Z86S">
    <property type="taxonomic scope" value="Bacteria"/>
</dbReference>
<comment type="caution">
    <text evidence="2">The sequence shown here is derived from an EMBL/GenBank/DDBJ whole genome shotgun (WGS) entry which is preliminary data.</text>
</comment>
<evidence type="ECO:0000313" key="2">
    <source>
        <dbReference type="EMBL" id="ESQ93865.1"/>
    </source>
</evidence>
<organism evidence="2 3">
    <name type="scientific">Asticcacaulis benevestitus DSM 16100 = ATCC BAA-896</name>
    <dbReference type="NCBI Taxonomy" id="1121022"/>
    <lineage>
        <taxon>Bacteria</taxon>
        <taxon>Pseudomonadati</taxon>
        <taxon>Pseudomonadota</taxon>
        <taxon>Alphaproteobacteria</taxon>
        <taxon>Caulobacterales</taxon>
        <taxon>Caulobacteraceae</taxon>
        <taxon>Asticcacaulis</taxon>
    </lineage>
</organism>
<protein>
    <recommendedName>
        <fullName evidence="4">DUF3443 domain-containing protein</fullName>
    </recommendedName>
</protein>
<feature type="chain" id="PRO_5004725534" description="DUF3443 domain-containing protein" evidence="1">
    <location>
        <begin position="19"/>
        <end position="423"/>
    </location>
</feature>
<dbReference type="STRING" id="1121022.GCA_000376105_00116"/>
<reference evidence="2 3" key="1">
    <citation type="journal article" date="2014" name="Nature">
        <title>Sequential evolution of bacterial morphology by co-option of a developmental regulator.</title>
        <authorList>
            <person name="Jiang C."/>
            <person name="Brown P.J."/>
            <person name="Ducret A."/>
            <person name="Brun Y.V."/>
        </authorList>
    </citation>
    <scope>NUCLEOTIDE SEQUENCE [LARGE SCALE GENOMIC DNA]</scope>
    <source>
        <strain evidence="2 3">DSM 16100</strain>
    </source>
</reference>
<dbReference type="Pfam" id="PF11925">
    <property type="entry name" value="DUF3443"/>
    <property type="match status" value="1"/>
</dbReference>
<feature type="signal peptide" evidence="1">
    <location>
        <begin position="1"/>
        <end position="18"/>
    </location>
</feature>
<dbReference type="EMBL" id="AWGB01000006">
    <property type="protein sequence ID" value="ESQ93865.1"/>
    <property type="molecule type" value="Genomic_DNA"/>
</dbReference>
<name>V4Q7N8_9CAUL</name>
<evidence type="ECO:0000256" key="1">
    <source>
        <dbReference type="SAM" id="SignalP"/>
    </source>
</evidence>
<gene>
    <name evidence="2" type="ORF">ABENE_04045</name>
</gene>
<dbReference type="PROSITE" id="PS51257">
    <property type="entry name" value="PROKAR_LIPOPROTEIN"/>
    <property type="match status" value="1"/>
</dbReference>
<evidence type="ECO:0008006" key="4">
    <source>
        <dbReference type="Google" id="ProtNLM"/>
    </source>
</evidence>
<keyword evidence="1" id="KW-0732">Signal</keyword>